<dbReference type="EMBL" id="SDIL01000209">
    <property type="protein sequence ID" value="RXK34713.1"/>
    <property type="molecule type" value="Genomic_DNA"/>
</dbReference>
<evidence type="ECO:0000256" key="1">
    <source>
        <dbReference type="SAM" id="MobiDB-lite"/>
    </source>
</evidence>
<accession>A0A4Q1BFH5</accession>
<keyword evidence="3" id="KW-1185">Reference proteome</keyword>
<reference evidence="2 3" key="1">
    <citation type="submission" date="2016-06" db="EMBL/GenBank/DDBJ databases">
        <title>Evolution of pathogenesis and genome organization in the Tremellales.</title>
        <authorList>
            <person name="Cuomo C."/>
            <person name="Litvintseva A."/>
            <person name="Heitman J."/>
            <person name="Chen Y."/>
            <person name="Sun S."/>
            <person name="Springer D."/>
            <person name="Dromer F."/>
            <person name="Young S."/>
            <person name="Zeng Q."/>
            <person name="Chapman S."/>
            <person name="Gujja S."/>
            <person name="Saif S."/>
            <person name="Birren B."/>
        </authorList>
    </citation>
    <scope>NUCLEOTIDE SEQUENCE [LARGE SCALE GENOMIC DNA]</scope>
    <source>
        <strain evidence="2 3">ATCC 28783</strain>
    </source>
</reference>
<sequence>MVPGDEFLEEGLVPETEIPPSSLRSTILHDPPPIAPTPDLLNELAQQLSQLQQPEIVKDLWELWPLSTSSFPNFFNAELRSAQSPELRTSRTLSPTKTNYSFQRKQLQSNLRKTNRSWIRDLPTMSNLEGPGVQTHPLLVGNAANLTTSWRPAT</sequence>
<gene>
    <name evidence="2" type="ORF">M231_08031</name>
</gene>
<dbReference type="Proteomes" id="UP000289152">
    <property type="component" value="Unassembled WGS sequence"/>
</dbReference>
<dbReference type="AlphaFoldDB" id="A0A4Q1BFH5"/>
<proteinExistence type="predicted"/>
<organism evidence="2 3">
    <name type="scientific">Tremella mesenterica</name>
    <name type="common">Jelly fungus</name>
    <dbReference type="NCBI Taxonomy" id="5217"/>
    <lineage>
        <taxon>Eukaryota</taxon>
        <taxon>Fungi</taxon>
        <taxon>Dikarya</taxon>
        <taxon>Basidiomycota</taxon>
        <taxon>Agaricomycotina</taxon>
        <taxon>Tremellomycetes</taxon>
        <taxon>Tremellales</taxon>
        <taxon>Tremellaceae</taxon>
        <taxon>Tremella</taxon>
    </lineage>
</organism>
<evidence type="ECO:0000313" key="3">
    <source>
        <dbReference type="Proteomes" id="UP000289152"/>
    </source>
</evidence>
<comment type="caution">
    <text evidence="2">The sequence shown here is derived from an EMBL/GenBank/DDBJ whole genome shotgun (WGS) entry which is preliminary data.</text>
</comment>
<name>A0A4Q1BFH5_TREME</name>
<protein>
    <submittedName>
        <fullName evidence="2">Uncharacterized protein</fullName>
    </submittedName>
</protein>
<evidence type="ECO:0000313" key="2">
    <source>
        <dbReference type="EMBL" id="RXK34713.1"/>
    </source>
</evidence>
<dbReference type="InParanoid" id="A0A4Q1BFH5"/>
<feature type="region of interest" description="Disordered" evidence="1">
    <location>
        <begin position="1"/>
        <end position="36"/>
    </location>
</feature>